<comment type="caution">
    <text evidence="2">The sequence shown here is derived from an EMBL/GenBank/DDBJ whole genome shotgun (WGS) entry which is preliminary data.</text>
</comment>
<dbReference type="Proteomes" id="UP001500034">
    <property type="component" value="Unassembled WGS sequence"/>
</dbReference>
<keyword evidence="3" id="KW-1185">Reference proteome</keyword>
<protein>
    <recommendedName>
        <fullName evidence="4">DUF2892 domain-containing protein</fullName>
    </recommendedName>
</protein>
<evidence type="ECO:0000313" key="2">
    <source>
        <dbReference type="EMBL" id="GAA3955379.1"/>
    </source>
</evidence>
<name>A0ABP7NW62_9ACTN</name>
<accession>A0ABP7NW62</accession>
<proteinExistence type="predicted"/>
<evidence type="ECO:0000256" key="1">
    <source>
        <dbReference type="SAM" id="MobiDB-lite"/>
    </source>
</evidence>
<dbReference type="RefSeq" id="WP_345588866.1">
    <property type="nucleotide sequence ID" value="NZ_BAABCQ010000007.1"/>
</dbReference>
<dbReference type="EMBL" id="BAABCQ010000007">
    <property type="protein sequence ID" value="GAA3955379.1"/>
    <property type="molecule type" value="Genomic_DNA"/>
</dbReference>
<reference evidence="3" key="1">
    <citation type="journal article" date="2019" name="Int. J. Syst. Evol. Microbiol.">
        <title>The Global Catalogue of Microorganisms (GCM) 10K type strain sequencing project: providing services to taxonomists for standard genome sequencing and annotation.</title>
        <authorList>
            <consortium name="The Broad Institute Genomics Platform"/>
            <consortium name="The Broad Institute Genome Sequencing Center for Infectious Disease"/>
            <person name="Wu L."/>
            <person name="Ma J."/>
        </authorList>
    </citation>
    <scope>NUCLEOTIDE SEQUENCE [LARGE SCALE GENOMIC DNA]</scope>
    <source>
        <strain evidence="3">JCM 17027</strain>
    </source>
</reference>
<gene>
    <name evidence="2" type="ORF">GCM10022384_05910</name>
</gene>
<evidence type="ECO:0000313" key="3">
    <source>
        <dbReference type="Proteomes" id="UP001500034"/>
    </source>
</evidence>
<evidence type="ECO:0008006" key="4">
    <source>
        <dbReference type="Google" id="ProtNLM"/>
    </source>
</evidence>
<sequence>MARARTVRRAAALGLGVLWWWAVLRLALAPGAGVLEGAVAVGGWGLSVLPVHCVPRRLAAGAVEAGQWRRALRTAVGADVPAVPRRPRPAGGSGSGSGPSDSGRSGPGGS</sequence>
<organism evidence="2 3">
    <name type="scientific">Streptomyces marokkonensis</name>
    <dbReference type="NCBI Taxonomy" id="324855"/>
    <lineage>
        <taxon>Bacteria</taxon>
        <taxon>Bacillati</taxon>
        <taxon>Actinomycetota</taxon>
        <taxon>Actinomycetes</taxon>
        <taxon>Kitasatosporales</taxon>
        <taxon>Streptomycetaceae</taxon>
        <taxon>Streptomyces</taxon>
    </lineage>
</organism>
<feature type="region of interest" description="Disordered" evidence="1">
    <location>
        <begin position="79"/>
        <end position="110"/>
    </location>
</feature>